<dbReference type="Proteomes" id="UP000826725">
    <property type="component" value="Chromosome"/>
</dbReference>
<evidence type="ECO:0000259" key="1">
    <source>
        <dbReference type="Pfam" id="PF01368"/>
    </source>
</evidence>
<gene>
    <name evidence="2" type="ORF">DGMP_05150</name>
</gene>
<dbReference type="KEGG" id="dbk:DGMP_05150"/>
<proteinExistence type="predicted"/>
<evidence type="ECO:0000313" key="2">
    <source>
        <dbReference type="EMBL" id="BCL59822.1"/>
    </source>
</evidence>
<reference evidence="2" key="1">
    <citation type="submission" date="2020-09" db="EMBL/GenBank/DDBJ databases">
        <title>Desulfogranum mesoprofundum gen. nov., sp. nov., a novel mesophilic, sulfate-reducing chemolithoautotroph isolated from a deep-sea hydrothermal vent chimney in the Suiyo Seamount.</title>
        <authorList>
            <person name="Hashimoto Y."/>
            <person name="Nakagawa S."/>
        </authorList>
    </citation>
    <scope>NUCLEOTIDE SEQUENCE</scope>
    <source>
        <strain evidence="2">KT2</strain>
    </source>
</reference>
<accession>A0A8D5FTX3</accession>
<dbReference type="RefSeq" id="WP_228856007.1">
    <property type="nucleotide sequence ID" value="NZ_AP024086.1"/>
</dbReference>
<dbReference type="PANTHER" id="PTHR47618:SF1">
    <property type="entry name" value="BIFUNCTIONAL OLIGORIBONUCLEASE AND PAP PHOSPHATASE NRNA"/>
    <property type="match status" value="1"/>
</dbReference>
<sequence>MARKRKRLNSQQLCKQKYKNTARDRLQAFWDVFEKEDQVLVIINADPDALAFALAIKRLLRYRVKCVTIAHPNEIRRLNNVAMVERLKIPLVRLKDIKPNEFSKKVMVDSQPNHLPCFEKLEIDAIIDHHPIGGDWDSAFIDIRPEYGAASSMAVEYLRAAGMKPSVALATALFYGIKVDTQDFERKSVLADGISFRYLFNIANRDLVRKFELTDLRRSELKYFNIALSELKYSKRRYYSHVGRVRSPDVLVIVADFLNHVGEIDWVFVSGIHGEKLVVIFRCDGYRKSAGKLADKIFGKVGSAGGIRVPPERKSL</sequence>
<evidence type="ECO:0000313" key="3">
    <source>
        <dbReference type="Proteomes" id="UP000826725"/>
    </source>
</evidence>
<dbReference type="InterPro" id="IPR051319">
    <property type="entry name" value="Oligoribo/pAp-PDE_c-di-AMP_PDE"/>
</dbReference>
<protein>
    <submittedName>
        <fullName evidence="2">DHH family phosphoesterase</fullName>
    </submittedName>
</protein>
<dbReference type="InterPro" id="IPR001667">
    <property type="entry name" value="DDH_dom"/>
</dbReference>
<dbReference type="PANTHER" id="PTHR47618">
    <property type="entry name" value="BIFUNCTIONAL OLIGORIBONUCLEASE AND PAP PHOSPHATASE NRNA"/>
    <property type="match status" value="1"/>
</dbReference>
<dbReference type="EMBL" id="AP024086">
    <property type="protein sequence ID" value="BCL59822.1"/>
    <property type="molecule type" value="Genomic_DNA"/>
</dbReference>
<feature type="domain" description="DDH" evidence="1">
    <location>
        <begin position="39"/>
        <end position="177"/>
    </location>
</feature>
<organism evidence="2 3">
    <name type="scientific">Desulfomarina profundi</name>
    <dbReference type="NCBI Taxonomy" id="2772557"/>
    <lineage>
        <taxon>Bacteria</taxon>
        <taxon>Pseudomonadati</taxon>
        <taxon>Thermodesulfobacteriota</taxon>
        <taxon>Desulfobulbia</taxon>
        <taxon>Desulfobulbales</taxon>
        <taxon>Desulfobulbaceae</taxon>
        <taxon>Desulfomarina</taxon>
    </lineage>
</organism>
<keyword evidence="3" id="KW-1185">Reference proteome</keyword>
<dbReference type="AlphaFoldDB" id="A0A8D5FTX3"/>
<name>A0A8D5FTX3_9BACT</name>
<dbReference type="Pfam" id="PF01368">
    <property type="entry name" value="DHH"/>
    <property type="match status" value="1"/>
</dbReference>